<keyword evidence="6" id="KW-0482">Metalloprotease</keyword>
<protein>
    <recommendedName>
        <fullName evidence="7">Peptidase M48 domain-containing protein</fullName>
    </recommendedName>
</protein>
<dbReference type="Pfam" id="PF01435">
    <property type="entry name" value="Peptidase_M48"/>
    <property type="match status" value="1"/>
</dbReference>
<accession>A0A813D9D7</accession>
<dbReference type="InterPro" id="IPR001915">
    <property type="entry name" value="Peptidase_M48"/>
</dbReference>
<evidence type="ECO:0000313" key="9">
    <source>
        <dbReference type="Proteomes" id="UP000654075"/>
    </source>
</evidence>
<evidence type="ECO:0000256" key="1">
    <source>
        <dbReference type="ARBA" id="ARBA00001947"/>
    </source>
</evidence>
<dbReference type="InterPro" id="IPR009737">
    <property type="entry name" value="Aim32/Apd1-like"/>
</dbReference>
<keyword evidence="9" id="KW-1185">Reference proteome</keyword>
<evidence type="ECO:0000256" key="3">
    <source>
        <dbReference type="ARBA" id="ARBA00022723"/>
    </source>
</evidence>
<dbReference type="Gene3D" id="3.30.2010.10">
    <property type="entry name" value="Metalloproteases ('zincins'), catalytic domain"/>
    <property type="match status" value="1"/>
</dbReference>
<feature type="non-terminal residue" evidence="8">
    <location>
        <position position="1"/>
    </location>
</feature>
<keyword evidence="3" id="KW-0479">Metal-binding</keyword>
<keyword evidence="2" id="KW-0645">Protease</keyword>
<reference evidence="8" key="1">
    <citation type="submission" date="2021-02" db="EMBL/GenBank/DDBJ databases">
        <authorList>
            <person name="Dougan E. K."/>
            <person name="Rhodes N."/>
            <person name="Thang M."/>
            <person name="Chan C."/>
        </authorList>
    </citation>
    <scope>NUCLEOTIDE SEQUENCE</scope>
</reference>
<keyword evidence="5" id="KW-0862">Zinc</keyword>
<feature type="domain" description="Peptidase M48" evidence="7">
    <location>
        <begin position="277"/>
        <end position="490"/>
    </location>
</feature>
<proteinExistence type="predicted"/>
<dbReference type="EMBL" id="CAJNNV010001452">
    <property type="protein sequence ID" value="CAE8585082.1"/>
    <property type="molecule type" value="Genomic_DNA"/>
</dbReference>
<keyword evidence="4" id="KW-0378">Hydrolase</keyword>
<dbReference type="CDD" id="cd07325">
    <property type="entry name" value="M48_Ste24p_like"/>
    <property type="match status" value="1"/>
</dbReference>
<dbReference type="Proteomes" id="UP000654075">
    <property type="component" value="Unassembled WGS sequence"/>
</dbReference>
<evidence type="ECO:0000256" key="6">
    <source>
        <dbReference type="ARBA" id="ARBA00023049"/>
    </source>
</evidence>
<evidence type="ECO:0000256" key="5">
    <source>
        <dbReference type="ARBA" id="ARBA00022833"/>
    </source>
</evidence>
<evidence type="ECO:0000313" key="8">
    <source>
        <dbReference type="EMBL" id="CAE8585082.1"/>
    </source>
</evidence>
<dbReference type="AlphaFoldDB" id="A0A813D9D7"/>
<evidence type="ECO:0000256" key="2">
    <source>
        <dbReference type="ARBA" id="ARBA00022670"/>
    </source>
</evidence>
<dbReference type="GO" id="GO:0046872">
    <property type="term" value="F:metal ion binding"/>
    <property type="evidence" value="ECO:0007669"/>
    <property type="project" value="UniProtKB-KW"/>
</dbReference>
<dbReference type="SUPFAM" id="SSF52833">
    <property type="entry name" value="Thioredoxin-like"/>
    <property type="match status" value="1"/>
</dbReference>
<dbReference type="GO" id="GO:0006508">
    <property type="term" value="P:proteolysis"/>
    <property type="evidence" value="ECO:0007669"/>
    <property type="project" value="UniProtKB-KW"/>
</dbReference>
<sequence length="519" mass="56710">LIQYLAGELSKQELQRLAKSRLAAAQPDIEDSFAFICAHAKRDDRCGTCGPALFHATAQLKREGRAPAIQVRKCSHVGGHKYAGNVIVFSGKGCSDDGHWYGYVTPESLADVLSGRSSRSLLWRGRLGVGEEDAVKERRVQVLKAPLVVMAAAVVGVVSYLIICLELKVAVRFRLALRPSVRFPAADAKHFSLRHCINMSMCYSVAHGSTSAGKSTQQVQLPGLEANDFRHPLDRRQTRVLESIPAISGVVRQVVAQLEQSIYQDNISSSILVGEKQYPSVHVMLQRACDILDIPKEQRPEVYIRQNPQPNAYTLAVQGKRPFIVVHTSLLDLCCPAEVEAVIAHELGHIKCEHGTWLSAANVLLVGASALPLPARVLGPVLERLQEDLGAWQRAAELSCDRASLLVAQDPWVALSVLVKLSGGSSMNSPSSKQVLPKEQLQAFLEQAKHYDESKSQQGPLQAILGGILGNGRARTHPMPVLRARELQRWADSGQFLEILSEKGVPLQDIFSSQEVPAA</sequence>
<dbReference type="Gene3D" id="3.40.30.10">
    <property type="entry name" value="Glutaredoxin"/>
    <property type="match status" value="1"/>
</dbReference>
<name>A0A813D9D7_POLGL</name>
<comment type="caution">
    <text evidence="8">The sequence shown here is derived from an EMBL/GenBank/DDBJ whole genome shotgun (WGS) entry which is preliminary data.</text>
</comment>
<dbReference type="PANTHER" id="PTHR31902">
    <property type="entry name" value="ACTIN PATCHES DISTAL PROTEIN 1"/>
    <property type="match status" value="1"/>
</dbReference>
<dbReference type="Pfam" id="PF06999">
    <property type="entry name" value="Suc_Fer-like"/>
    <property type="match status" value="1"/>
</dbReference>
<dbReference type="GO" id="GO:0004222">
    <property type="term" value="F:metalloendopeptidase activity"/>
    <property type="evidence" value="ECO:0007669"/>
    <property type="project" value="InterPro"/>
</dbReference>
<comment type="cofactor">
    <cofactor evidence="1">
        <name>Zn(2+)</name>
        <dbReference type="ChEBI" id="CHEBI:29105"/>
    </cofactor>
</comment>
<organism evidence="8 9">
    <name type="scientific">Polarella glacialis</name>
    <name type="common">Dinoflagellate</name>
    <dbReference type="NCBI Taxonomy" id="89957"/>
    <lineage>
        <taxon>Eukaryota</taxon>
        <taxon>Sar</taxon>
        <taxon>Alveolata</taxon>
        <taxon>Dinophyceae</taxon>
        <taxon>Suessiales</taxon>
        <taxon>Suessiaceae</taxon>
        <taxon>Polarella</taxon>
    </lineage>
</organism>
<evidence type="ECO:0000256" key="4">
    <source>
        <dbReference type="ARBA" id="ARBA00022801"/>
    </source>
</evidence>
<dbReference type="InterPro" id="IPR036249">
    <property type="entry name" value="Thioredoxin-like_sf"/>
</dbReference>
<evidence type="ECO:0000259" key="7">
    <source>
        <dbReference type="Pfam" id="PF01435"/>
    </source>
</evidence>
<gene>
    <name evidence="8" type="ORF">PGLA1383_LOCUS4000</name>
</gene>
<dbReference type="OrthoDB" id="272500at2759"/>
<dbReference type="CDD" id="cd03062">
    <property type="entry name" value="TRX_Fd_Sucrase"/>
    <property type="match status" value="1"/>
</dbReference>